<name>A0A810L9T5_9ACTN</name>
<dbReference type="AlphaFoldDB" id="A0A810L9T5"/>
<dbReference type="Proteomes" id="UP000680750">
    <property type="component" value="Chromosome"/>
</dbReference>
<dbReference type="KEGG" id="aser:Asera_61510"/>
<sequence>MTVTDGVTVSDELGGVFTAVTLPAGNRGPPRRSRLVPRCEEPHRYRPVRRRRANTSRTPPAASRTAASTPKMVSDVPVTGRPPPSDDGLADGGADSIGDALAESDGAVESLGCALGDSLGESLGGALGLLDADGDGLVVASTASSAWVRPASPVPAFAVTDATTVRDSAALTTNRNGAFRYEVLLQVIVLAAGSVRQPAPSAGLSMSAGTVAVIVIDGVGTDGWAATAVSTTESPW</sequence>
<feature type="region of interest" description="Disordered" evidence="1">
    <location>
        <begin position="24"/>
        <end position="98"/>
    </location>
</feature>
<evidence type="ECO:0000313" key="3">
    <source>
        <dbReference type="Proteomes" id="UP000680750"/>
    </source>
</evidence>
<keyword evidence="3" id="KW-1185">Reference proteome</keyword>
<evidence type="ECO:0000313" key="2">
    <source>
        <dbReference type="EMBL" id="BCJ32043.1"/>
    </source>
</evidence>
<dbReference type="EMBL" id="AP023354">
    <property type="protein sequence ID" value="BCJ32043.1"/>
    <property type="molecule type" value="Genomic_DNA"/>
</dbReference>
<gene>
    <name evidence="2" type="ORF">Asera_61510</name>
</gene>
<evidence type="ECO:0000256" key="1">
    <source>
        <dbReference type="SAM" id="MobiDB-lite"/>
    </source>
</evidence>
<accession>A0A810L9T5</accession>
<proteinExistence type="predicted"/>
<organism evidence="2 3">
    <name type="scientific">Actinocatenispora sera</name>
    <dbReference type="NCBI Taxonomy" id="390989"/>
    <lineage>
        <taxon>Bacteria</taxon>
        <taxon>Bacillati</taxon>
        <taxon>Actinomycetota</taxon>
        <taxon>Actinomycetes</taxon>
        <taxon>Micromonosporales</taxon>
        <taxon>Micromonosporaceae</taxon>
        <taxon>Actinocatenispora</taxon>
    </lineage>
</organism>
<feature type="compositionally biased region" description="Low complexity" evidence="1">
    <location>
        <begin position="55"/>
        <end position="70"/>
    </location>
</feature>
<reference evidence="2" key="1">
    <citation type="submission" date="2020-08" db="EMBL/GenBank/DDBJ databases">
        <title>Whole genome shotgun sequence of Actinocatenispora sera NBRC 101916.</title>
        <authorList>
            <person name="Komaki H."/>
            <person name="Tamura T."/>
        </authorList>
    </citation>
    <scope>NUCLEOTIDE SEQUENCE</scope>
    <source>
        <strain evidence="2">NBRC 101916</strain>
    </source>
</reference>
<feature type="compositionally biased region" description="Basic residues" evidence="1">
    <location>
        <begin position="45"/>
        <end position="54"/>
    </location>
</feature>
<protein>
    <submittedName>
        <fullName evidence="2">Uncharacterized protein</fullName>
    </submittedName>
</protein>